<evidence type="ECO:0000313" key="2">
    <source>
        <dbReference type="Proteomes" id="UP001501116"/>
    </source>
</evidence>
<protein>
    <submittedName>
        <fullName evidence="1">Uncharacterized protein</fullName>
    </submittedName>
</protein>
<proteinExistence type="predicted"/>
<organism evidence="1 2">
    <name type="scientific">Amycolatopsis minnesotensis</name>
    <dbReference type="NCBI Taxonomy" id="337894"/>
    <lineage>
        <taxon>Bacteria</taxon>
        <taxon>Bacillati</taxon>
        <taxon>Actinomycetota</taxon>
        <taxon>Actinomycetes</taxon>
        <taxon>Pseudonocardiales</taxon>
        <taxon>Pseudonocardiaceae</taxon>
        <taxon>Amycolatopsis</taxon>
    </lineage>
</organism>
<keyword evidence="2" id="KW-1185">Reference proteome</keyword>
<dbReference type="Proteomes" id="UP001501116">
    <property type="component" value="Unassembled WGS sequence"/>
</dbReference>
<comment type="caution">
    <text evidence="1">The sequence shown here is derived from an EMBL/GenBank/DDBJ whole genome shotgun (WGS) entry which is preliminary data.</text>
</comment>
<dbReference type="EMBL" id="BAAANN010000013">
    <property type="protein sequence ID" value="GAA1961698.1"/>
    <property type="molecule type" value="Genomic_DNA"/>
</dbReference>
<gene>
    <name evidence="1" type="ORF">GCM10009754_35900</name>
</gene>
<sequence length="106" mass="10918">MSDFPPPPNIQGNYTGSCVACMKGTNTGLVLVGDAAFVSAGLIALGIPQHQVQFVLAAATGHPDGELSAGEMPAVVRACASCARRAKMEVGLWPTVPVYVPPKPRS</sequence>
<name>A0ABN2R1D4_9PSEU</name>
<dbReference type="RefSeq" id="WP_344419465.1">
    <property type="nucleotide sequence ID" value="NZ_BAAANN010000013.1"/>
</dbReference>
<evidence type="ECO:0000313" key="1">
    <source>
        <dbReference type="EMBL" id="GAA1961698.1"/>
    </source>
</evidence>
<reference evidence="1 2" key="1">
    <citation type="journal article" date="2019" name="Int. J. Syst. Evol. Microbiol.">
        <title>The Global Catalogue of Microorganisms (GCM) 10K type strain sequencing project: providing services to taxonomists for standard genome sequencing and annotation.</title>
        <authorList>
            <consortium name="The Broad Institute Genomics Platform"/>
            <consortium name="The Broad Institute Genome Sequencing Center for Infectious Disease"/>
            <person name="Wu L."/>
            <person name="Ma J."/>
        </authorList>
    </citation>
    <scope>NUCLEOTIDE SEQUENCE [LARGE SCALE GENOMIC DNA]</scope>
    <source>
        <strain evidence="1 2">JCM 14545</strain>
    </source>
</reference>
<accession>A0ABN2R1D4</accession>